<dbReference type="HOGENOM" id="CLU_730956_0_0_9"/>
<dbReference type="EMBL" id="AMEZ01000027">
    <property type="protein sequence ID" value="EKY27965.1"/>
    <property type="molecule type" value="Genomic_DNA"/>
</dbReference>
<gene>
    <name evidence="2" type="ORF">HMPREF0216_01076</name>
</gene>
<evidence type="ECO:0000259" key="1">
    <source>
        <dbReference type="Pfam" id="PF09002"/>
    </source>
</evidence>
<comment type="caution">
    <text evidence="2">The sequence shown here is derived from an EMBL/GenBank/DDBJ whole genome shotgun (WGS) entry which is preliminary data.</text>
</comment>
<dbReference type="InterPro" id="IPR015093">
    <property type="entry name" value="Card1_endonucl_dom"/>
</dbReference>
<evidence type="ECO:0000313" key="2">
    <source>
        <dbReference type="EMBL" id="EKY27965.1"/>
    </source>
</evidence>
<dbReference type="eggNOG" id="ENOG5032W1C">
    <property type="taxonomic scope" value="Bacteria"/>
</dbReference>
<protein>
    <recommendedName>
        <fullName evidence="1">Card1 endonuclease domain-containing protein</fullName>
    </recommendedName>
</protein>
<dbReference type="Gene3D" id="3.40.1350.10">
    <property type="match status" value="1"/>
</dbReference>
<name>L1QJU8_9CLOT</name>
<organism evidence="2 3">
    <name type="scientific">Clostridium celatum DSM 1785</name>
    <dbReference type="NCBI Taxonomy" id="545697"/>
    <lineage>
        <taxon>Bacteria</taxon>
        <taxon>Bacillati</taxon>
        <taxon>Bacillota</taxon>
        <taxon>Clostridia</taxon>
        <taxon>Eubacteriales</taxon>
        <taxon>Clostridiaceae</taxon>
        <taxon>Clostridium</taxon>
    </lineage>
</organism>
<dbReference type="RefSeq" id="WP_005211869.1">
    <property type="nucleotide sequence ID" value="NZ_KB291619.1"/>
</dbReference>
<sequence length="378" mass="43878">MIDVLINSLDEHNEANILATKELNPSKVYYIRSKDDFDKMKVVTEYYKNNLSTIEIKEFIVDEGDNRQLEEIINEVKNKNIIVNLTGGKRINSLILLDLCIKNKITAIYINIKKKVMYEFKDGVNLTDKSFEDLDIEDIVKAAGGKIVEDSSELCNKKDLIYFSEQISKNLSLWHEHKQKLYEASIFEHDSNEPQKIYIHKENLSEKEINLLNIILNKLYEMNEITYKEEANKVIVNFNNNYLKAFIFKSGTWLEIETNKLVNKVDEIDESKNGVMFLWNEKNNSVRNEVDVVAVKDSVPIFISCKDSDKYNEMALNELNVYANKIGGPNAYKILVATKEPLKLPVRTRAKEMGIHLIIFDGDENKFIKEFKNIIKKD</sequence>
<dbReference type="OrthoDB" id="1904635at2"/>
<dbReference type="SUPFAM" id="SSF52980">
    <property type="entry name" value="Restriction endonuclease-like"/>
    <property type="match status" value="1"/>
</dbReference>
<dbReference type="GO" id="GO:0003676">
    <property type="term" value="F:nucleic acid binding"/>
    <property type="evidence" value="ECO:0007669"/>
    <property type="project" value="InterPro"/>
</dbReference>
<dbReference type="InterPro" id="IPR011856">
    <property type="entry name" value="tRNA_endonuc-like_dom_sf"/>
</dbReference>
<dbReference type="PATRIC" id="fig|545697.3.peg.1059"/>
<proteinExistence type="predicted"/>
<accession>L1QJU8</accession>
<dbReference type="Pfam" id="PF09002">
    <property type="entry name" value="Card1_endonuc"/>
    <property type="match status" value="1"/>
</dbReference>
<dbReference type="AlphaFoldDB" id="L1QJU8"/>
<dbReference type="InterPro" id="IPR011335">
    <property type="entry name" value="Restrct_endonuc-II-like"/>
</dbReference>
<dbReference type="Proteomes" id="UP000010420">
    <property type="component" value="Unassembled WGS sequence"/>
</dbReference>
<feature type="domain" description="Card1 endonuclease" evidence="1">
    <location>
        <begin position="248"/>
        <end position="360"/>
    </location>
</feature>
<dbReference type="Gene3D" id="3.40.50.10770">
    <property type="entry name" value="Hypothetical protein VC1899 like domain (Restriction endonuclease-like)"/>
    <property type="match status" value="1"/>
</dbReference>
<keyword evidence="3" id="KW-1185">Reference proteome</keyword>
<evidence type="ECO:0000313" key="3">
    <source>
        <dbReference type="Proteomes" id="UP000010420"/>
    </source>
</evidence>
<reference evidence="2 3" key="1">
    <citation type="submission" date="2012-05" db="EMBL/GenBank/DDBJ databases">
        <authorList>
            <person name="Weinstock G."/>
            <person name="Sodergren E."/>
            <person name="Lobos E.A."/>
            <person name="Fulton L."/>
            <person name="Fulton R."/>
            <person name="Courtney L."/>
            <person name="Fronick C."/>
            <person name="O'Laughlin M."/>
            <person name="Godfrey J."/>
            <person name="Wilson R.M."/>
            <person name="Miner T."/>
            <person name="Farmer C."/>
            <person name="Delehaunty K."/>
            <person name="Cordes M."/>
            <person name="Minx P."/>
            <person name="Tomlinson C."/>
            <person name="Chen J."/>
            <person name="Wollam A."/>
            <person name="Pepin K.H."/>
            <person name="Bhonagiri V."/>
            <person name="Zhang X."/>
            <person name="Suruliraj S."/>
            <person name="Warren W."/>
            <person name="Mitreva M."/>
            <person name="Mardis E.R."/>
            <person name="Wilson R.K."/>
        </authorList>
    </citation>
    <scope>NUCLEOTIDE SEQUENCE [LARGE SCALE GENOMIC DNA]</scope>
    <source>
        <strain evidence="2 3">DSM 1785</strain>
    </source>
</reference>